<protein>
    <recommendedName>
        <fullName evidence="3">Secreted protein</fullName>
    </recommendedName>
</protein>
<gene>
    <name evidence="1" type="ORF">CEXT_291521</name>
</gene>
<proteinExistence type="predicted"/>
<comment type="caution">
    <text evidence="1">The sequence shown here is derived from an EMBL/GenBank/DDBJ whole genome shotgun (WGS) entry which is preliminary data.</text>
</comment>
<dbReference type="Proteomes" id="UP001054945">
    <property type="component" value="Unassembled WGS sequence"/>
</dbReference>
<dbReference type="AlphaFoldDB" id="A0AAV4WDM3"/>
<keyword evidence="2" id="KW-1185">Reference proteome</keyword>
<name>A0AAV4WDM3_CAEEX</name>
<dbReference type="EMBL" id="BPLR01015995">
    <property type="protein sequence ID" value="GIY80319.1"/>
    <property type="molecule type" value="Genomic_DNA"/>
</dbReference>
<evidence type="ECO:0000313" key="1">
    <source>
        <dbReference type="EMBL" id="GIY80319.1"/>
    </source>
</evidence>
<reference evidence="1 2" key="1">
    <citation type="submission" date="2021-06" db="EMBL/GenBank/DDBJ databases">
        <title>Caerostris extrusa draft genome.</title>
        <authorList>
            <person name="Kono N."/>
            <person name="Arakawa K."/>
        </authorList>
    </citation>
    <scope>NUCLEOTIDE SEQUENCE [LARGE SCALE GENOMIC DNA]</scope>
</reference>
<evidence type="ECO:0000313" key="2">
    <source>
        <dbReference type="Proteomes" id="UP001054945"/>
    </source>
</evidence>
<sequence>MLLFVQPRLSCLTFACPTIFGPKEPSDQPVCVPISCNTPLTNGSKSFLMHLRLEPNPSLARSRLRTFYPLFSHTPRGLIKEICFHKRGPDR</sequence>
<evidence type="ECO:0008006" key="3">
    <source>
        <dbReference type="Google" id="ProtNLM"/>
    </source>
</evidence>
<accession>A0AAV4WDM3</accession>
<organism evidence="1 2">
    <name type="scientific">Caerostris extrusa</name>
    <name type="common">Bark spider</name>
    <name type="synonym">Caerostris bankana</name>
    <dbReference type="NCBI Taxonomy" id="172846"/>
    <lineage>
        <taxon>Eukaryota</taxon>
        <taxon>Metazoa</taxon>
        <taxon>Ecdysozoa</taxon>
        <taxon>Arthropoda</taxon>
        <taxon>Chelicerata</taxon>
        <taxon>Arachnida</taxon>
        <taxon>Araneae</taxon>
        <taxon>Araneomorphae</taxon>
        <taxon>Entelegynae</taxon>
        <taxon>Araneoidea</taxon>
        <taxon>Araneidae</taxon>
        <taxon>Caerostris</taxon>
    </lineage>
</organism>